<feature type="compositionally biased region" description="Basic and acidic residues" evidence="1">
    <location>
        <begin position="1015"/>
        <end position="1025"/>
    </location>
</feature>
<dbReference type="Proteomes" id="UP001205185">
    <property type="component" value="Unassembled WGS sequence"/>
</dbReference>
<dbReference type="SMART" id="SM00382">
    <property type="entry name" value="AAA"/>
    <property type="match status" value="1"/>
</dbReference>
<sequence length="1046" mass="113024">MSEELREALAALRFNSAETPDDVWHTSPSHVEDLHLKARDRIGASLRDAKASTGPSPIGLVLQGRKGVGKTHLLGSVRNMVQAVDGYFFLVELNTGTTFWDDVASAMRSELHRGDDGGQTQINRFLRQACAVAEVPAEVASAVLGDAPLNPGHLKDFVACLRKVDPRIAVECGDTIRALVLYASEHADVGWAYLTGSASGEFGNWGLPTPNTAARQLVRDISRVLALTGPCVVAIDQLDTLVNMAQDVTGERVTDAELGLQLALLADGMMQLRETTRRTLSIVACLPNTWKMLHSVASDSFGDRFTEIPILGAINDPRIGRVFVQRWLGVVYQGVGFTPPHPTWPVAPSAFGDESWGAYTPRQLLMRVHAHAESCLHGEIRELADFDEKHRAAVVEQVVPTLDYFTELDAQYERLRREADISAAALKQHNEDALMPELLHAGLQSWIIEFGNDDMRWSSEILPGGDEVHATLHRITDEQLDVTQRWSFRLIASGHGNGVLKRLRSARSAAGVQQGVANRFLVMLGNGTQGWAGAVTRHEVAAIVGVGGKRIEITDDDLRTFSALRSMLPQRSHRLLTWLVARKPASTNTFLREILPTSTKPPAGHQETRPPPAGQRPPRPEEIALGTGGEILIELESLRKHVMIIAGSGSGKTVLLRRIVEECALRGVSAIVLDPNNDLARFGDAWPDAPDGWNPGDADTAADYLANTEVVVWTPGRESGRPLGFHPLPDFAEVSADTDEFAAALEAAVARLVSRAKVDGRTKSAERGKAVLREALRHYARTGKRDLADFVELLAELPEGVSKLRTGAATAADLAETLRAAMVNDPLLGGAGAPTDPGMLLTPSPGYRARLSVISFIGLPSEEQRQGFVSQLQLEIFAWLKRNPAGDRPLGGLLVMDEAQTIAPSGSTTASTQSTILLASQARKYGLGLVLATQAPKGVHNQVTGNATTQFLGRLNNATQIAAANEIARAKGSAVADIAKLDRGEFYVTGDGIGLRRMRTPLCLSHHPPSPLRLEEVLDRARDPDDNGNPDGNGNGNDDSDGNEEE</sequence>
<dbReference type="Gene3D" id="3.40.50.300">
    <property type="entry name" value="P-loop containing nucleotide triphosphate hydrolases"/>
    <property type="match status" value="2"/>
</dbReference>
<evidence type="ECO:0000256" key="1">
    <source>
        <dbReference type="SAM" id="MobiDB-lite"/>
    </source>
</evidence>
<dbReference type="InterPro" id="IPR002789">
    <property type="entry name" value="HerA_central"/>
</dbReference>
<dbReference type="RefSeq" id="WP_253884910.1">
    <property type="nucleotide sequence ID" value="NZ_BAAAVB010000026.1"/>
</dbReference>
<dbReference type="EMBL" id="JAMTCO010000001">
    <property type="protein sequence ID" value="MCP2267985.1"/>
    <property type="molecule type" value="Genomic_DNA"/>
</dbReference>
<protein>
    <submittedName>
        <fullName evidence="3">AAA-like domain-containing protein</fullName>
    </submittedName>
</protein>
<gene>
    <name evidence="3" type="ORF">LV75_000467</name>
</gene>
<accession>A0ABT1I5T1</accession>
<evidence type="ECO:0000313" key="3">
    <source>
        <dbReference type="EMBL" id="MCP2267985.1"/>
    </source>
</evidence>
<dbReference type="Pfam" id="PF01935">
    <property type="entry name" value="DUF87"/>
    <property type="match status" value="1"/>
</dbReference>
<comment type="caution">
    <text evidence="3">The sequence shown here is derived from an EMBL/GenBank/DDBJ whole genome shotgun (WGS) entry which is preliminary data.</text>
</comment>
<keyword evidence="4" id="KW-1185">Reference proteome</keyword>
<name>A0ABT1I5T1_9PSEU</name>
<organism evidence="3 4">
    <name type="scientific">Actinokineospora diospyrosa</name>
    <dbReference type="NCBI Taxonomy" id="103728"/>
    <lineage>
        <taxon>Bacteria</taxon>
        <taxon>Bacillati</taxon>
        <taxon>Actinomycetota</taxon>
        <taxon>Actinomycetes</taxon>
        <taxon>Pseudonocardiales</taxon>
        <taxon>Pseudonocardiaceae</taxon>
        <taxon>Actinokineospora</taxon>
    </lineage>
</organism>
<feature type="region of interest" description="Disordered" evidence="1">
    <location>
        <begin position="1015"/>
        <end position="1046"/>
    </location>
</feature>
<proteinExistence type="predicted"/>
<dbReference type="PANTHER" id="PTHR42957">
    <property type="entry name" value="HELICASE MJ1565-RELATED"/>
    <property type="match status" value="1"/>
</dbReference>
<dbReference type="InterPro" id="IPR008571">
    <property type="entry name" value="HerA-like"/>
</dbReference>
<evidence type="ECO:0000259" key="2">
    <source>
        <dbReference type="SMART" id="SM00382"/>
    </source>
</evidence>
<reference evidence="3 4" key="1">
    <citation type="submission" date="2022-06" db="EMBL/GenBank/DDBJ databases">
        <title>Genomic Encyclopedia of Archaeal and Bacterial Type Strains, Phase II (KMG-II): from individual species to whole genera.</title>
        <authorList>
            <person name="Goeker M."/>
        </authorList>
    </citation>
    <scope>NUCLEOTIDE SEQUENCE [LARGE SCALE GENOMIC DNA]</scope>
    <source>
        <strain evidence="3 4">DSM 44255</strain>
    </source>
</reference>
<dbReference type="SUPFAM" id="SSF52540">
    <property type="entry name" value="P-loop containing nucleoside triphosphate hydrolases"/>
    <property type="match status" value="1"/>
</dbReference>
<feature type="region of interest" description="Disordered" evidence="1">
    <location>
        <begin position="593"/>
        <end position="623"/>
    </location>
</feature>
<dbReference type="InterPro" id="IPR003593">
    <property type="entry name" value="AAA+_ATPase"/>
</dbReference>
<dbReference type="CDD" id="cd01127">
    <property type="entry name" value="TrwB_TraG_TraD_VirD4"/>
    <property type="match status" value="1"/>
</dbReference>
<dbReference type="InterPro" id="IPR027417">
    <property type="entry name" value="P-loop_NTPase"/>
</dbReference>
<evidence type="ECO:0000313" key="4">
    <source>
        <dbReference type="Proteomes" id="UP001205185"/>
    </source>
</evidence>
<feature type="domain" description="AAA+ ATPase" evidence="2">
    <location>
        <begin position="638"/>
        <end position="991"/>
    </location>
</feature>
<dbReference type="PANTHER" id="PTHR42957:SF1">
    <property type="entry name" value="HELICASE MJ1565-RELATED"/>
    <property type="match status" value="1"/>
</dbReference>